<reference evidence="8" key="1">
    <citation type="journal article" date="2019" name="Int. J. Syst. Evol. Microbiol.">
        <title>The Global Catalogue of Microorganisms (GCM) 10K type strain sequencing project: providing services to taxonomists for standard genome sequencing and annotation.</title>
        <authorList>
            <consortium name="The Broad Institute Genomics Platform"/>
            <consortium name="The Broad Institute Genome Sequencing Center for Infectious Disease"/>
            <person name="Wu L."/>
            <person name="Ma J."/>
        </authorList>
    </citation>
    <scope>NUCLEOTIDE SEQUENCE [LARGE SCALE GENOMIC DNA]</scope>
    <source>
        <strain evidence="8">JCM 30742</strain>
    </source>
</reference>
<dbReference type="InterPro" id="IPR005829">
    <property type="entry name" value="Sugar_transporter_CS"/>
</dbReference>
<dbReference type="RefSeq" id="WP_345154701.1">
    <property type="nucleotide sequence ID" value="NZ_BAABEO010000036.1"/>
</dbReference>
<dbReference type="PANTHER" id="PTHR23508">
    <property type="entry name" value="CARBOXYLIC ACID TRANSPORTER PROTEIN HOMOLOG"/>
    <property type="match status" value="1"/>
</dbReference>
<dbReference type="InterPro" id="IPR036259">
    <property type="entry name" value="MFS_trans_sf"/>
</dbReference>
<dbReference type="InterPro" id="IPR011701">
    <property type="entry name" value="MFS"/>
</dbReference>
<comment type="caution">
    <text evidence="7">The sequence shown here is derived from an EMBL/GenBank/DDBJ whole genome shotgun (WGS) entry which is preliminary data.</text>
</comment>
<name>A0ABP7DEK8_9MICC</name>
<keyword evidence="8" id="KW-1185">Reference proteome</keyword>
<keyword evidence="3 5" id="KW-1133">Transmembrane helix</keyword>
<feature type="transmembrane region" description="Helical" evidence="5">
    <location>
        <begin position="173"/>
        <end position="192"/>
    </location>
</feature>
<dbReference type="SUPFAM" id="SSF103473">
    <property type="entry name" value="MFS general substrate transporter"/>
    <property type="match status" value="1"/>
</dbReference>
<feature type="transmembrane region" description="Helical" evidence="5">
    <location>
        <begin position="322"/>
        <end position="347"/>
    </location>
</feature>
<feature type="transmembrane region" description="Helical" evidence="5">
    <location>
        <begin position="55"/>
        <end position="73"/>
    </location>
</feature>
<feature type="transmembrane region" description="Helical" evidence="5">
    <location>
        <begin position="297"/>
        <end position="316"/>
    </location>
</feature>
<keyword evidence="4 5" id="KW-0472">Membrane</keyword>
<dbReference type="PANTHER" id="PTHR23508:SF10">
    <property type="entry name" value="CARBOXYLIC ACID TRANSPORTER PROTEIN HOMOLOG"/>
    <property type="match status" value="1"/>
</dbReference>
<dbReference type="Proteomes" id="UP001500752">
    <property type="component" value="Unassembled WGS sequence"/>
</dbReference>
<evidence type="ECO:0000256" key="2">
    <source>
        <dbReference type="ARBA" id="ARBA00022692"/>
    </source>
</evidence>
<feature type="transmembrane region" description="Helical" evidence="5">
    <location>
        <begin position="269"/>
        <end position="290"/>
    </location>
</feature>
<evidence type="ECO:0000256" key="5">
    <source>
        <dbReference type="SAM" id="Phobius"/>
    </source>
</evidence>
<organism evidence="7 8">
    <name type="scientific">Arthrobacter ginkgonis</name>
    <dbReference type="NCBI Taxonomy" id="1630594"/>
    <lineage>
        <taxon>Bacteria</taxon>
        <taxon>Bacillati</taxon>
        <taxon>Actinomycetota</taxon>
        <taxon>Actinomycetes</taxon>
        <taxon>Micrococcales</taxon>
        <taxon>Micrococcaceae</taxon>
        <taxon>Arthrobacter</taxon>
    </lineage>
</organism>
<sequence>MSTVKQLTPLHGRHHEWTLLLLLALAYGTTSFDRWLLPTLFPVMSADLGLDVGDLGNISAAFGIVFGVFALIAGTASDRWGRRRIMIPALLIFSACSALTGVFTGLIVIMAVRVILGMAEGAFVPALYSATVEASHPRRRGLNMGLLISAFPLFGLGIGPIIATQLLTVVPSWHWVFFLSAVPGLLFALLLAKRQKDVPNYPMQATDAGPKATAREAFQFSSLLRVLRRRNMAIAVASTILALAAMFVLGGLIPSYLTSVVGVSVTDMGLIASAIGFGGFAGQVALAGLSDLWGRRLMLVVEGIGAAVCLLFITQVGNSPAALFAILFGAAFFCFAILSLVGGPIVAEAAPRGFLGTSNGLVVGAGEIIGSGIAAALIGNFVASAGLATAPLIAALCVGAIALLGLLLIETAPRITERRRGSARSTVPSMSGETL</sequence>
<dbReference type="Pfam" id="PF07690">
    <property type="entry name" value="MFS_1"/>
    <property type="match status" value="1"/>
</dbReference>
<dbReference type="PROSITE" id="PS00216">
    <property type="entry name" value="SUGAR_TRANSPORT_1"/>
    <property type="match status" value="2"/>
</dbReference>
<dbReference type="InterPro" id="IPR020846">
    <property type="entry name" value="MFS_dom"/>
</dbReference>
<dbReference type="PROSITE" id="PS50850">
    <property type="entry name" value="MFS"/>
    <property type="match status" value="1"/>
</dbReference>
<keyword evidence="2 5" id="KW-0812">Transmembrane</keyword>
<evidence type="ECO:0000259" key="6">
    <source>
        <dbReference type="PROSITE" id="PS50850"/>
    </source>
</evidence>
<feature type="transmembrane region" description="Helical" evidence="5">
    <location>
        <begin position="232"/>
        <end position="257"/>
    </location>
</feature>
<dbReference type="EMBL" id="BAABEO010000036">
    <property type="protein sequence ID" value="GAA3704538.1"/>
    <property type="molecule type" value="Genomic_DNA"/>
</dbReference>
<gene>
    <name evidence="7" type="ORF">GCM10023081_46020</name>
</gene>
<dbReference type="Gene3D" id="1.20.1250.20">
    <property type="entry name" value="MFS general substrate transporter like domains"/>
    <property type="match status" value="2"/>
</dbReference>
<proteinExistence type="predicted"/>
<accession>A0ABP7DEK8</accession>
<feature type="transmembrane region" description="Helical" evidence="5">
    <location>
        <begin position="85"/>
        <end position="108"/>
    </location>
</feature>
<protein>
    <submittedName>
        <fullName evidence="7">MFS transporter</fullName>
    </submittedName>
</protein>
<feature type="domain" description="Major facilitator superfamily (MFS) profile" evidence="6">
    <location>
        <begin position="19"/>
        <end position="417"/>
    </location>
</feature>
<feature type="transmembrane region" description="Helical" evidence="5">
    <location>
        <begin position="388"/>
        <end position="409"/>
    </location>
</feature>
<evidence type="ECO:0000256" key="1">
    <source>
        <dbReference type="ARBA" id="ARBA00004651"/>
    </source>
</evidence>
<comment type="subcellular location">
    <subcellularLocation>
        <location evidence="1">Cell membrane</location>
        <topology evidence="1">Multi-pass membrane protein</topology>
    </subcellularLocation>
</comment>
<evidence type="ECO:0000256" key="3">
    <source>
        <dbReference type="ARBA" id="ARBA00022989"/>
    </source>
</evidence>
<feature type="transmembrane region" description="Helical" evidence="5">
    <location>
        <begin position="114"/>
        <end position="132"/>
    </location>
</feature>
<evidence type="ECO:0000256" key="4">
    <source>
        <dbReference type="ARBA" id="ARBA00023136"/>
    </source>
</evidence>
<feature type="transmembrane region" description="Helical" evidence="5">
    <location>
        <begin position="359"/>
        <end position="382"/>
    </location>
</feature>
<feature type="transmembrane region" description="Helical" evidence="5">
    <location>
        <begin position="144"/>
        <end position="167"/>
    </location>
</feature>
<evidence type="ECO:0000313" key="8">
    <source>
        <dbReference type="Proteomes" id="UP001500752"/>
    </source>
</evidence>
<evidence type="ECO:0000313" key="7">
    <source>
        <dbReference type="EMBL" id="GAA3704538.1"/>
    </source>
</evidence>